<reference evidence="1" key="2">
    <citation type="submission" date="2021-08" db="EMBL/GenBank/DDBJ databases">
        <authorList>
            <person name="Tani A."/>
            <person name="Ola A."/>
            <person name="Ogura Y."/>
            <person name="Katsura K."/>
            <person name="Hayashi T."/>
        </authorList>
    </citation>
    <scope>NUCLEOTIDE SEQUENCE</scope>
    <source>
        <strain evidence="1">DSM 17168</strain>
    </source>
</reference>
<name>A0ABQ4SDK3_9HYPH</name>
<evidence type="ECO:0000313" key="1">
    <source>
        <dbReference type="EMBL" id="GJD99992.1"/>
    </source>
</evidence>
<reference evidence="1" key="1">
    <citation type="journal article" date="2021" name="Front. Microbiol.">
        <title>Comprehensive Comparative Genomics and Phenotyping of Methylobacterium Species.</title>
        <authorList>
            <person name="Alessa O."/>
            <person name="Ogura Y."/>
            <person name="Fujitani Y."/>
            <person name="Takami H."/>
            <person name="Hayashi T."/>
            <person name="Sahin N."/>
            <person name="Tani A."/>
        </authorList>
    </citation>
    <scope>NUCLEOTIDE SEQUENCE</scope>
    <source>
        <strain evidence="1">DSM 17168</strain>
    </source>
</reference>
<gene>
    <name evidence="1" type="ORF">GMJLKIPL_1910</name>
</gene>
<protein>
    <submittedName>
        <fullName evidence="1">Uncharacterized protein</fullName>
    </submittedName>
</protein>
<sequence length="351" mass="39849">MQYFMNVLDPAHLLFWVTPNDMRQTPRVRIILDRGAAIEIEASVEFANIKEWGWHATGLCGFDVTEAICPGLGAASHVEIYDCETNFLLYRRIPAPQKDVRLLGLDYTIGQENPLRDALFGQFQISYFGVQSIPHELLRCVIDLHYTESLFVYGGVLYQRYEEVLRQRNYLRTILIADPYIELARRILWLRRAAEAAQDEAQRWRTEHIREPCQFAADLDLGNVSALRKAFARIDVPTFQWLANPLTRHLGSSLPDEVLRPEHWQAAIQNLSRFDVVGHRGFWDAYAATMLDVLGLDIAPPPERPVPEEVTALANALAGLSAVSDLVEMDFDLSDKVYSAVEKQWAVGPAA</sequence>
<organism evidence="1 2">
    <name type="scientific">Methylobacterium isbiliense</name>
    <dbReference type="NCBI Taxonomy" id="315478"/>
    <lineage>
        <taxon>Bacteria</taxon>
        <taxon>Pseudomonadati</taxon>
        <taxon>Pseudomonadota</taxon>
        <taxon>Alphaproteobacteria</taxon>
        <taxon>Hyphomicrobiales</taxon>
        <taxon>Methylobacteriaceae</taxon>
        <taxon>Methylobacterium</taxon>
    </lineage>
</organism>
<keyword evidence="2" id="KW-1185">Reference proteome</keyword>
<proteinExistence type="predicted"/>
<accession>A0ABQ4SDK3</accession>
<dbReference type="RefSeq" id="WP_238234875.1">
    <property type="nucleotide sequence ID" value="NZ_BPQQ01000022.1"/>
</dbReference>
<dbReference type="Proteomes" id="UP001055153">
    <property type="component" value="Unassembled WGS sequence"/>
</dbReference>
<dbReference type="EMBL" id="BPQQ01000022">
    <property type="protein sequence ID" value="GJD99992.1"/>
    <property type="molecule type" value="Genomic_DNA"/>
</dbReference>
<evidence type="ECO:0000313" key="2">
    <source>
        <dbReference type="Proteomes" id="UP001055153"/>
    </source>
</evidence>
<comment type="caution">
    <text evidence="1">The sequence shown here is derived from an EMBL/GenBank/DDBJ whole genome shotgun (WGS) entry which is preliminary data.</text>
</comment>